<dbReference type="EMBL" id="LFVZ01000021">
    <property type="protein sequence ID" value="KTW25542.1"/>
    <property type="molecule type" value="Genomic_DNA"/>
</dbReference>
<feature type="compositionally biased region" description="Low complexity" evidence="2">
    <location>
        <begin position="831"/>
        <end position="853"/>
    </location>
</feature>
<feature type="coiled-coil region" evidence="1">
    <location>
        <begin position="746"/>
        <end position="787"/>
    </location>
</feature>
<comment type="caution">
    <text evidence="4">The sequence shown here is derived from an EMBL/GenBank/DDBJ whole genome shotgun (WGS) entry which is preliminary data.</text>
</comment>
<feature type="region of interest" description="Disordered" evidence="2">
    <location>
        <begin position="803"/>
        <end position="869"/>
    </location>
</feature>
<dbReference type="VEuPathDB" id="FungiDB:T552_03704"/>
<dbReference type="InterPro" id="IPR003330">
    <property type="entry name" value="MSG"/>
</dbReference>
<sequence length="1082" mass="122571">MARPVKRQAAGVVADEIKQEHLLAFIVKEKYKDNKCKEELEKYCEELKKADEKLENVDKKVKGLCDEKDKKKKCEELKDDVEQELENFDAELPDKLGKLKDEECEKYEEKCILLEEADDGDVKKNCVKLREGCYKLKREKVAEELLFRALGKDVKNGECEKKMKDVCPMLSRESDELMAFCLDPSGTCGELSKKLGTVCQPLQKELNKNELEEKCHERLEKCHFYGEACGNTKCKDDKEECKKNNITYKAPGSDFTPVKPRASLLTMIGLEDVYKRAEKDGILIGRQGVDLPKTFGDNLLQDLLLVLSQDENDKKPEKKCEKALGKCDASKHLDDDLKKLCEDGDKQKKCQELLNVEERCTNLKLNLHLKDLSTKFEKDKDSEPLFWRQLPTLFTKGECAELVSECFYLEKACKDNKIDQACQNVRAACYKMGQNRMLNRLFREGLKENPDNIKYYDENPQKCQKFVLESCTKLKKYLPQCLYPKELCYAVSDDIFLQSKELGVLLDDQRDFPLEKDCLELKEKCAQLETYSNSNSQKCATLRRRCKYLRVSEGFRNVFLKREDDSLKKENCTKALQEKCDALSRKRRNPFGFSCALREETCEYMVARTKDECFYLKDNMVNEKILKEIEEKAKKANGNETLVEELCTTWGRHCHQLVKNCPDDLKKNKNNQGYNCDELEEKCSETFKKLKSKEELTHLLKGSLSNNKCKEALGKRCTELQNNETFKILLDKCDDNTKEKVCKELVEKLKKRCPTLKTDLEKAKEELEKNKNDYDALKKAAEESTKAASLLLSRPRQIVMPNAQNGSASEEVSQPPSAPEKESSPPQVPAGSSSSDSSSQSQGSPSSSTGGTPNASDGTPNKSAGTTGPAKLGLVKRAYVEGGVSEVEVKAFDETTIAMELYLELKEECKALELDCGFKEDCPESKSACEEIEKLCKLEALKVAPHHTETITNKVTETQTETQTVEKVDDKTNVKTVEKTVTVTKPGSGEKVTEECTMIQTTDTWVTSTSLHTSTTTSTSTVTSTVTLTSMRKCKPTKCTTDSTKETQKGEEEEVKPNDGVKIRVPDMIKIMLLGVIVMGMM</sequence>
<organism evidence="4 5">
    <name type="scientific">Pneumocystis carinii (strain B80)</name>
    <name type="common">Rat pneumocystis pneumonia agent</name>
    <name type="synonym">Pneumocystis carinii f. sp. carinii</name>
    <dbReference type="NCBI Taxonomy" id="1408658"/>
    <lineage>
        <taxon>Eukaryota</taxon>
        <taxon>Fungi</taxon>
        <taxon>Dikarya</taxon>
        <taxon>Ascomycota</taxon>
        <taxon>Taphrinomycotina</taxon>
        <taxon>Pneumocystomycetes</taxon>
        <taxon>Pneumocystaceae</taxon>
        <taxon>Pneumocystis</taxon>
    </lineage>
</organism>
<dbReference type="Pfam" id="PF02349">
    <property type="entry name" value="MSG"/>
    <property type="match status" value="5"/>
</dbReference>
<feature type="coiled-coil region" evidence="1">
    <location>
        <begin position="33"/>
        <end position="91"/>
    </location>
</feature>
<feature type="region of interest" description="Disordered" evidence="2">
    <location>
        <begin position="1036"/>
        <end position="1058"/>
    </location>
</feature>
<evidence type="ECO:0000313" key="5">
    <source>
        <dbReference type="Proteomes" id="UP000054454"/>
    </source>
</evidence>
<feature type="compositionally biased region" description="Polar residues" evidence="2">
    <location>
        <begin position="803"/>
        <end position="812"/>
    </location>
</feature>
<dbReference type="GeneID" id="28938256"/>
<protein>
    <recommendedName>
        <fullName evidence="3">Major surface glycoprotein 2 C-terminal domain-containing protein</fullName>
    </recommendedName>
</protein>
<dbReference type="InterPro" id="IPR021041">
    <property type="entry name" value="Maj_surf_glycoprot_2_C"/>
</dbReference>
<evidence type="ECO:0000259" key="3">
    <source>
        <dbReference type="Pfam" id="PF12373"/>
    </source>
</evidence>
<evidence type="ECO:0000256" key="1">
    <source>
        <dbReference type="SAM" id="Coils"/>
    </source>
</evidence>
<keyword evidence="1" id="KW-0175">Coiled coil</keyword>
<proteinExistence type="predicted"/>
<dbReference type="AlphaFoldDB" id="A0A0W4ZAY0"/>
<feature type="compositionally biased region" description="Basic and acidic residues" evidence="2">
    <location>
        <begin position="1043"/>
        <end position="1058"/>
    </location>
</feature>
<accession>A0A0W4ZAY0</accession>
<dbReference type="RefSeq" id="XP_018224171.1">
    <property type="nucleotide sequence ID" value="XM_018372053.1"/>
</dbReference>
<feature type="domain" description="Major surface glycoprotein 2 C-terminal" evidence="3">
    <location>
        <begin position="871"/>
        <end position="900"/>
    </location>
</feature>
<evidence type="ECO:0000256" key="2">
    <source>
        <dbReference type="SAM" id="MobiDB-lite"/>
    </source>
</evidence>
<evidence type="ECO:0000313" key="4">
    <source>
        <dbReference type="EMBL" id="KTW25542.1"/>
    </source>
</evidence>
<dbReference type="Pfam" id="PF12373">
    <property type="entry name" value="Msg2_C"/>
    <property type="match status" value="1"/>
</dbReference>
<keyword evidence="5" id="KW-1185">Reference proteome</keyword>
<dbReference type="Proteomes" id="UP000054454">
    <property type="component" value="Unassembled WGS sequence"/>
</dbReference>
<feature type="compositionally biased region" description="Polar residues" evidence="2">
    <location>
        <begin position="854"/>
        <end position="866"/>
    </location>
</feature>
<reference evidence="5" key="1">
    <citation type="journal article" date="2016" name="Nat. Commun.">
        <title>Genome analysis of three Pneumocystis species reveals adaptation mechanisms to life exclusively in mammalian hosts.</title>
        <authorList>
            <person name="Ma L."/>
            <person name="Chen Z."/>
            <person name="Huang D.W."/>
            <person name="Kutty G."/>
            <person name="Ishihara M."/>
            <person name="Wang H."/>
            <person name="Abouelleil A."/>
            <person name="Bishop L."/>
            <person name="Davey E."/>
            <person name="Deng R."/>
            <person name="Deng X."/>
            <person name="Fan L."/>
            <person name="Fantoni G."/>
            <person name="Fitzgerald M."/>
            <person name="Gogineni E."/>
            <person name="Goldberg J.M."/>
            <person name="Handley G."/>
            <person name="Hu X."/>
            <person name="Huber C."/>
            <person name="Jiao X."/>
            <person name="Jones K."/>
            <person name="Levin J.Z."/>
            <person name="Liu Y."/>
            <person name="Macdonald P."/>
            <person name="Melnikov A."/>
            <person name="Raley C."/>
            <person name="Sassi M."/>
            <person name="Sherman B.T."/>
            <person name="Song X."/>
            <person name="Sykes S."/>
            <person name="Tran B."/>
            <person name="Walsh L."/>
            <person name="Xia Y."/>
            <person name="Yang J."/>
            <person name="Young S."/>
            <person name="Zeng Q."/>
            <person name="Zheng X."/>
            <person name="Stephens R."/>
            <person name="Nusbaum C."/>
            <person name="Birren B.W."/>
            <person name="Azadi P."/>
            <person name="Lempicki R.A."/>
            <person name="Cuomo C.A."/>
            <person name="Kovacs J.A."/>
        </authorList>
    </citation>
    <scope>NUCLEOTIDE SEQUENCE [LARGE SCALE GENOMIC DNA]</scope>
    <source>
        <strain evidence="5">B80</strain>
    </source>
</reference>
<gene>
    <name evidence="4" type="ORF">T552_03704</name>
</gene>
<name>A0A0W4ZAY0_PNEC8</name>